<dbReference type="KEGG" id="gca:Galf_2038"/>
<dbReference type="OrthoDB" id="8565189at2"/>
<organism evidence="1 2">
    <name type="scientific">Gallionella capsiferriformans (strain ES-2)</name>
    <name type="common">Gallionella ferruginea capsiferriformans (strain ES-2)</name>
    <dbReference type="NCBI Taxonomy" id="395494"/>
    <lineage>
        <taxon>Bacteria</taxon>
        <taxon>Pseudomonadati</taxon>
        <taxon>Pseudomonadota</taxon>
        <taxon>Betaproteobacteria</taxon>
        <taxon>Nitrosomonadales</taxon>
        <taxon>Gallionellaceae</taxon>
        <taxon>Gallionella</taxon>
    </lineage>
</organism>
<dbReference type="AlphaFoldDB" id="D9SHV4"/>
<dbReference type="EMBL" id="CP002159">
    <property type="protein sequence ID" value="ADL56044.1"/>
    <property type="molecule type" value="Genomic_DNA"/>
</dbReference>
<dbReference type="RefSeq" id="WP_013293976.1">
    <property type="nucleotide sequence ID" value="NC_014394.1"/>
</dbReference>
<dbReference type="Proteomes" id="UP000001235">
    <property type="component" value="Chromosome"/>
</dbReference>
<dbReference type="HOGENOM" id="CLU_946413_0_0_4"/>
<dbReference type="eggNOG" id="ENOG50348C9">
    <property type="taxonomic scope" value="Bacteria"/>
</dbReference>
<reference evidence="1 2" key="1">
    <citation type="submission" date="2010-08" db="EMBL/GenBank/DDBJ databases">
        <title>Complete sequence of Gallionella capsiferriformans ES-2.</title>
        <authorList>
            <consortium name="US DOE Joint Genome Institute"/>
            <person name="Lucas S."/>
            <person name="Copeland A."/>
            <person name="Lapidus A."/>
            <person name="Cheng J.-F."/>
            <person name="Bruce D."/>
            <person name="Goodwin L."/>
            <person name="Pitluck S."/>
            <person name="Chertkov O."/>
            <person name="Davenport K.W."/>
            <person name="Detter J.C."/>
            <person name="Han C."/>
            <person name="Tapia R."/>
            <person name="Land M."/>
            <person name="Hauser L."/>
            <person name="Chang Y.-J."/>
            <person name="Jeffries C."/>
            <person name="Kyrpides N."/>
            <person name="Ivanova N."/>
            <person name="Mikhailova N."/>
            <person name="Shelobolina E.S."/>
            <person name="Picardal F."/>
            <person name="Roden E."/>
            <person name="Emerson D."/>
            <person name="Woyke T."/>
        </authorList>
    </citation>
    <scope>NUCLEOTIDE SEQUENCE [LARGE SCALE GENOMIC DNA]</scope>
    <source>
        <strain evidence="1 2">ES-2</strain>
    </source>
</reference>
<protein>
    <submittedName>
        <fullName evidence="1">Uncharacterized protein</fullName>
    </submittedName>
</protein>
<sequence length="304" mass="34707">MFFHGQFEEFNPVSDYVSSSPFSSLPTIADRARDLLKSRTLEQILIIAQSVGKLIDWHFEYLEYCAIDELKSSLLRYATEFGASDELDTFFEWDGGSNDNGQWLFKKSMTDQLDVLTAENSNVVDALKARIEDWDDEDPKEDPNEQPEGKNHEFFAVLALLLIADSQKWHSKYKSTSIAGESAIQAMDAVCHAEHLQRKASFKECLLRYKADEEKSNLKKIHSERGRNGAIEKNKTMRILEQWTLKQYDAGSWKTGNKAACELKEKVLAHGKAIEAYLSPANAQRTIAEWINKHRARIAARPTR</sequence>
<keyword evidence="2" id="KW-1185">Reference proteome</keyword>
<name>D9SHV4_GALCS</name>
<dbReference type="STRING" id="395494.Galf_2038"/>
<gene>
    <name evidence="1" type="ordered locus">Galf_2038</name>
</gene>
<evidence type="ECO:0000313" key="2">
    <source>
        <dbReference type="Proteomes" id="UP000001235"/>
    </source>
</evidence>
<evidence type="ECO:0000313" key="1">
    <source>
        <dbReference type="EMBL" id="ADL56044.1"/>
    </source>
</evidence>
<accession>D9SHV4</accession>
<proteinExistence type="predicted"/>